<dbReference type="EMBL" id="NIRI02000056">
    <property type="protein sequence ID" value="KAG5446143.1"/>
    <property type="molecule type" value="Genomic_DNA"/>
</dbReference>
<sequence>MCVQLCSTCLFEADVQFGVQCQQNAVTAVIAIAAGNSPAASDVFITWGSHANSARYVVEKAPEGPNDTTWTEWRLH</sequence>
<dbReference type="AlphaFoldDB" id="A0A3R7CFL0"/>
<evidence type="ECO:0000313" key="1">
    <source>
        <dbReference type="EMBL" id="KAG5446143.1"/>
    </source>
</evidence>
<dbReference type="Proteomes" id="UP000286415">
    <property type="component" value="Unassembled WGS sequence"/>
</dbReference>
<reference evidence="1 2" key="2">
    <citation type="journal article" date="2021" name="Genomics">
        <title>High-quality reference genome for Clonorchis sinensis.</title>
        <authorList>
            <person name="Young N.D."/>
            <person name="Stroehlein A.J."/>
            <person name="Kinkar L."/>
            <person name="Wang T."/>
            <person name="Sohn W.M."/>
            <person name="Chang B.C.H."/>
            <person name="Kaur P."/>
            <person name="Weisz D."/>
            <person name="Dudchenko O."/>
            <person name="Aiden E.L."/>
            <person name="Korhonen P.K."/>
            <person name="Gasser R.B."/>
        </authorList>
    </citation>
    <scope>NUCLEOTIDE SEQUENCE [LARGE SCALE GENOMIC DNA]</scope>
    <source>
        <strain evidence="1">Cs-k2</strain>
    </source>
</reference>
<dbReference type="InParanoid" id="A0A3R7CFL0"/>
<name>A0A3R7CFL0_CLOSI</name>
<keyword evidence="2" id="KW-1185">Reference proteome</keyword>
<evidence type="ECO:0000313" key="2">
    <source>
        <dbReference type="Proteomes" id="UP000286415"/>
    </source>
</evidence>
<proteinExistence type="predicted"/>
<reference evidence="1 2" key="1">
    <citation type="journal article" date="2018" name="Biotechnol. Adv.">
        <title>Improved genomic resources and new bioinformatic workflow for the carcinogenic parasite Clonorchis sinensis: Biotechnological implications.</title>
        <authorList>
            <person name="Wang D."/>
            <person name="Korhonen P.K."/>
            <person name="Gasser R.B."/>
            <person name="Young N.D."/>
        </authorList>
    </citation>
    <scope>NUCLEOTIDE SEQUENCE [LARGE SCALE GENOMIC DNA]</scope>
    <source>
        <strain evidence="1">Cs-k2</strain>
    </source>
</reference>
<comment type="caution">
    <text evidence="1">The sequence shown here is derived from an EMBL/GenBank/DDBJ whole genome shotgun (WGS) entry which is preliminary data.</text>
</comment>
<organism evidence="1 2">
    <name type="scientific">Clonorchis sinensis</name>
    <name type="common">Chinese liver fluke</name>
    <dbReference type="NCBI Taxonomy" id="79923"/>
    <lineage>
        <taxon>Eukaryota</taxon>
        <taxon>Metazoa</taxon>
        <taxon>Spiralia</taxon>
        <taxon>Lophotrochozoa</taxon>
        <taxon>Platyhelminthes</taxon>
        <taxon>Trematoda</taxon>
        <taxon>Digenea</taxon>
        <taxon>Opisthorchiida</taxon>
        <taxon>Opisthorchiata</taxon>
        <taxon>Opisthorchiidae</taxon>
        <taxon>Clonorchis</taxon>
    </lineage>
</organism>
<gene>
    <name evidence="1" type="ORF">CSKR_114502</name>
</gene>
<accession>A0A3R7CFL0</accession>
<protein>
    <submittedName>
        <fullName evidence="1">Uncharacterized protein</fullName>
    </submittedName>
</protein>